<sequence>MSERGKAIQVRGLSKRYGRSGKAHLVLNQLDMTVEKGTIYGLLGASGCGKTTLLSCIVGRRSITSGEIWVLGGKPGSKESGVPGPRLGYMPQEIALMRQFSIKDALNHFGWIYGMDNEEIDNRAEFLKNLLELPALDTQIKNLSGGQERRVSLAVALVQDPELIILDEPTVGLDPVLRQKIWDYLLDSVTNYNKTVIITTHYIEEAKQAHKIGLMRNGKLLAEDTPQKLLQLHNCMDLEQVFLKLSDQQGKLSNEIGSFEGIPNSEASSNCLPHSSHFEGVDVAVSGSVPESECRKELDKSLAVPETRANFPKNISHQSTRKFSSTAKGHAKALLSKNWYRITRHPGAIVFVFLFPMLELCSFYLAVGGQPQGLKLGVVNEELGNFTTCKELKNSLGRRYGGEQIYKEEGNAYCILEGLSCKYLDMINDDMVVKTPFPDLISALNDAKEGKLLAVIHFTHNFSKAFEHRLEFGGDTSDDILNESQISVWMDMSRRQSALLLERRLLKLQQDVVNEIFDECKIPEKIGKVPVHFYKPVYGSFQSTYNQYMTPGVVTTMIFFLAVSVTATIMIVERLDGIWDRTLLAGVSSTEILISHIVLEAGVICLQVVEVIIFVFFIFGMPCAGRYFDIVILLLLQGFCGMCGGKSMSRERSSPQHPSCRSRAYCLTTPTSLDRIGFLVSVSCSSVTASNFVSMGSFYPILIFSGLLWPIEGMPGILKRIAVGMPTTLSTLSMRNIMEKGWTLTHTYVYEGYLISILWIFIFSSLSILVVRIRK</sequence>
<keyword evidence="4" id="KW-0067">ATP-binding</keyword>
<keyword evidence="10" id="KW-1185">Reference proteome</keyword>
<dbReference type="Pfam" id="PF12698">
    <property type="entry name" value="ABC2_membrane_3"/>
    <property type="match status" value="1"/>
</dbReference>
<dbReference type="InterPro" id="IPR003593">
    <property type="entry name" value="AAA+_ATPase"/>
</dbReference>
<feature type="domain" description="ABC transporter" evidence="8">
    <location>
        <begin position="8"/>
        <end position="242"/>
    </location>
</feature>
<dbReference type="Proteomes" id="UP001359485">
    <property type="component" value="Unassembled WGS sequence"/>
</dbReference>
<name>A0ABR1ANK9_POLSC</name>
<gene>
    <name evidence="9" type="ORF">RUM44_002070</name>
</gene>
<feature type="transmembrane region" description="Helical" evidence="7">
    <location>
        <begin position="592"/>
        <end position="620"/>
    </location>
</feature>
<evidence type="ECO:0000256" key="4">
    <source>
        <dbReference type="ARBA" id="ARBA00022840"/>
    </source>
</evidence>
<dbReference type="PANTHER" id="PTHR43038:SF3">
    <property type="entry name" value="ABC TRANSPORTER G FAMILY MEMBER 20 ISOFORM X1"/>
    <property type="match status" value="1"/>
</dbReference>
<proteinExistence type="predicted"/>
<organism evidence="9 10">
    <name type="scientific">Polyplax serrata</name>
    <name type="common">Common mouse louse</name>
    <dbReference type="NCBI Taxonomy" id="468196"/>
    <lineage>
        <taxon>Eukaryota</taxon>
        <taxon>Metazoa</taxon>
        <taxon>Ecdysozoa</taxon>
        <taxon>Arthropoda</taxon>
        <taxon>Hexapoda</taxon>
        <taxon>Insecta</taxon>
        <taxon>Pterygota</taxon>
        <taxon>Neoptera</taxon>
        <taxon>Paraneoptera</taxon>
        <taxon>Psocodea</taxon>
        <taxon>Troctomorpha</taxon>
        <taxon>Phthiraptera</taxon>
        <taxon>Anoplura</taxon>
        <taxon>Polyplacidae</taxon>
        <taxon>Polyplax</taxon>
    </lineage>
</organism>
<feature type="transmembrane region" description="Helical" evidence="7">
    <location>
        <begin position="347"/>
        <end position="367"/>
    </location>
</feature>
<dbReference type="InterPro" id="IPR027417">
    <property type="entry name" value="P-loop_NTPase"/>
</dbReference>
<evidence type="ECO:0000256" key="3">
    <source>
        <dbReference type="ARBA" id="ARBA00022741"/>
    </source>
</evidence>
<evidence type="ECO:0000313" key="9">
    <source>
        <dbReference type="EMBL" id="KAK6622263.1"/>
    </source>
</evidence>
<protein>
    <recommendedName>
        <fullName evidence="8">ABC transporter domain-containing protein</fullName>
    </recommendedName>
</protein>
<feature type="transmembrane region" description="Helical" evidence="7">
    <location>
        <begin position="689"/>
        <end position="709"/>
    </location>
</feature>
<dbReference type="Gene3D" id="3.40.50.300">
    <property type="entry name" value="P-loop containing nucleotide triphosphate hydrolases"/>
    <property type="match status" value="1"/>
</dbReference>
<feature type="transmembrane region" description="Helical" evidence="7">
    <location>
        <begin position="552"/>
        <end position="572"/>
    </location>
</feature>
<evidence type="ECO:0000256" key="2">
    <source>
        <dbReference type="ARBA" id="ARBA00022692"/>
    </source>
</evidence>
<dbReference type="PANTHER" id="PTHR43038">
    <property type="entry name" value="ATP-BINDING CASSETTE, SUB-FAMILY H, MEMBER 1"/>
    <property type="match status" value="1"/>
</dbReference>
<dbReference type="SMART" id="SM00382">
    <property type="entry name" value="AAA"/>
    <property type="match status" value="1"/>
</dbReference>
<comment type="caution">
    <text evidence="9">The sequence shown here is derived from an EMBL/GenBank/DDBJ whole genome shotgun (WGS) entry which is preliminary data.</text>
</comment>
<dbReference type="SUPFAM" id="SSF52540">
    <property type="entry name" value="P-loop containing nucleoside triphosphate hydrolases"/>
    <property type="match status" value="1"/>
</dbReference>
<feature type="transmembrane region" description="Helical" evidence="7">
    <location>
        <begin position="750"/>
        <end position="771"/>
    </location>
</feature>
<dbReference type="Pfam" id="PF00005">
    <property type="entry name" value="ABC_tran"/>
    <property type="match status" value="1"/>
</dbReference>
<evidence type="ECO:0000259" key="8">
    <source>
        <dbReference type="PROSITE" id="PS50893"/>
    </source>
</evidence>
<dbReference type="PROSITE" id="PS50893">
    <property type="entry name" value="ABC_TRANSPORTER_2"/>
    <property type="match status" value="1"/>
</dbReference>
<evidence type="ECO:0000256" key="5">
    <source>
        <dbReference type="ARBA" id="ARBA00022989"/>
    </source>
</evidence>
<evidence type="ECO:0000256" key="6">
    <source>
        <dbReference type="ARBA" id="ARBA00023136"/>
    </source>
</evidence>
<evidence type="ECO:0000256" key="7">
    <source>
        <dbReference type="SAM" id="Phobius"/>
    </source>
</evidence>
<evidence type="ECO:0000313" key="10">
    <source>
        <dbReference type="Proteomes" id="UP001359485"/>
    </source>
</evidence>
<keyword evidence="6 7" id="KW-0472">Membrane</keyword>
<comment type="subcellular location">
    <subcellularLocation>
        <location evidence="1">Membrane</location>
        <topology evidence="1">Multi-pass membrane protein</topology>
    </subcellularLocation>
</comment>
<dbReference type="EMBL" id="JAWJWF010000047">
    <property type="protein sequence ID" value="KAK6622263.1"/>
    <property type="molecule type" value="Genomic_DNA"/>
</dbReference>
<accession>A0ABR1ANK9</accession>
<keyword evidence="3" id="KW-0547">Nucleotide-binding</keyword>
<dbReference type="InterPro" id="IPR013525">
    <property type="entry name" value="ABC2_TM"/>
</dbReference>
<evidence type="ECO:0000256" key="1">
    <source>
        <dbReference type="ARBA" id="ARBA00004141"/>
    </source>
</evidence>
<dbReference type="InterPro" id="IPR003439">
    <property type="entry name" value="ABC_transporter-like_ATP-bd"/>
</dbReference>
<keyword evidence="2 7" id="KW-0812">Transmembrane</keyword>
<reference evidence="9 10" key="1">
    <citation type="submission" date="2023-09" db="EMBL/GenBank/DDBJ databases">
        <title>Genomes of two closely related lineages of the louse Polyplax serrata with different host specificities.</title>
        <authorList>
            <person name="Martinu J."/>
            <person name="Tarabai H."/>
            <person name="Stefka J."/>
            <person name="Hypsa V."/>
        </authorList>
    </citation>
    <scope>NUCLEOTIDE SEQUENCE [LARGE SCALE GENOMIC DNA]</scope>
    <source>
        <strain evidence="9">98ZLc_SE</strain>
    </source>
</reference>
<keyword evidence="5 7" id="KW-1133">Transmembrane helix</keyword>